<keyword evidence="3" id="KW-1185">Reference proteome</keyword>
<sequence>MHLREIWRFPVKSMRGEQLKSVELTDNGLTGDRHVHVRDSRGLLTARVRSRLLGLSATTAEDGGVLVNGHPWDGPEAAELIRGAAGPDAEAVRYAGRERFDVLNLTVITDGAAQALGHDPRRLRSNLVIGGVPGLSERDWPGRTLRIGDAVIGVLKLRSRCVMTTVDPDTGERNHDVLRDIHRLYGGTFALDCWVASPGTVTEGDEVRLTDEEWPEPVRGGWIVGAPYVVP</sequence>
<dbReference type="Pfam" id="PF03476">
    <property type="entry name" value="MOSC_N"/>
    <property type="match status" value="1"/>
</dbReference>
<dbReference type="InterPro" id="IPR005303">
    <property type="entry name" value="MOCOS_middle"/>
</dbReference>
<evidence type="ECO:0000313" key="3">
    <source>
        <dbReference type="Proteomes" id="UP001551210"/>
    </source>
</evidence>
<dbReference type="PROSITE" id="PS51340">
    <property type="entry name" value="MOSC"/>
    <property type="match status" value="1"/>
</dbReference>
<comment type="caution">
    <text evidence="2">The sequence shown here is derived from an EMBL/GenBank/DDBJ whole genome shotgun (WGS) entry which is preliminary data.</text>
</comment>
<name>A0ABV3D668_STREX</name>
<protein>
    <submittedName>
        <fullName evidence="2">MOSC N-terminal beta barrel domain-containing protein</fullName>
    </submittedName>
</protein>
<proteinExistence type="predicted"/>
<feature type="domain" description="MOSC" evidence="1">
    <location>
        <begin position="70"/>
        <end position="210"/>
    </location>
</feature>
<reference evidence="2 3" key="1">
    <citation type="submission" date="2024-06" db="EMBL/GenBank/DDBJ databases">
        <title>The Natural Products Discovery Center: Release of the First 8490 Sequenced Strains for Exploring Actinobacteria Biosynthetic Diversity.</title>
        <authorList>
            <person name="Kalkreuter E."/>
            <person name="Kautsar S.A."/>
            <person name="Yang D."/>
            <person name="Bader C.D."/>
            <person name="Teijaro C.N."/>
            <person name="Fluegel L."/>
            <person name="Davis C.M."/>
            <person name="Simpson J.R."/>
            <person name="Lauterbach L."/>
            <person name="Steele A.D."/>
            <person name="Gui C."/>
            <person name="Meng S."/>
            <person name="Li G."/>
            <person name="Viehrig K."/>
            <person name="Ye F."/>
            <person name="Su P."/>
            <person name="Kiefer A.F."/>
            <person name="Nichols A."/>
            <person name="Cepeda A.J."/>
            <person name="Yan W."/>
            <person name="Fan B."/>
            <person name="Jiang Y."/>
            <person name="Adhikari A."/>
            <person name="Zheng C.-J."/>
            <person name="Schuster L."/>
            <person name="Cowan T.M."/>
            <person name="Smanski M.J."/>
            <person name="Chevrette M.G."/>
            <person name="De Carvalho L.P.S."/>
            <person name="Shen B."/>
        </authorList>
    </citation>
    <scope>NUCLEOTIDE SEQUENCE [LARGE SCALE GENOMIC DNA]</scope>
    <source>
        <strain evidence="2 3">NPDC045705</strain>
    </source>
</reference>
<dbReference type="Pfam" id="PF03473">
    <property type="entry name" value="MOSC"/>
    <property type="match status" value="1"/>
</dbReference>
<dbReference type="EMBL" id="JBEZAM010000089">
    <property type="protein sequence ID" value="MEU7297970.1"/>
    <property type="molecule type" value="Genomic_DNA"/>
</dbReference>
<dbReference type="RefSeq" id="WP_359216254.1">
    <property type="nucleotide sequence ID" value="NZ_JBEZAM010000089.1"/>
</dbReference>
<gene>
    <name evidence="2" type="ORF">AB0A76_33060</name>
</gene>
<evidence type="ECO:0000313" key="2">
    <source>
        <dbReference type="EMBL" id="MEU7297970.1"/>
    </source>
</evidence>
<evidence type="ECO:0000259" key="1">
    <source>
        <dbReference type="PROSITE" id="PS51340"/>
    </source>
</evidence>
<organism evidence="2 3">
    <name type="scientific">Streptomyces exfoliatus</name>
    <name type="common">Streptomyces hydrogenans</name>
    <dbReference type="NCBI Taxonomy" id="1905"/>
    <lineage>
        <taxon>Bacteria</taxon>
        <taxon>Bacillati</taxon>
        <taxon>Actinomycetota</taxon>
        <taxon>Actinomycetes</taxon>
        <taxon>Kitasatosporales</taxon>
        <taxon>Streptomycetaceae</taxon>
        <taxon>Streptomyces</taxon>
    </lineage>
</organism>
<dbReference type="InterPro" id="IPR005302">
    <property type="entry name" value="MoCF_Sase_C"/>
</dbReference>
<dbReference type="SUPFAM" id="SSF50800">
    <property type="entry name" value="PK beta-barrel domain-like"/>
    <property type="match status" value="1"/>
</dbReference>
<dbReference type="InterPro" id="IPR011037">
    <property type="entry name" value="Pyrv_Knase-like_insert_dom_sf"/>
</dbReference>
<dbReference type="Proteomes" id="UP001551210">
    <property type="component" value="Unassembled WGS sequence"/>
</dbReference>
<accession>A0ABV3D668</accession>
<dbReference type="Gene3D" id="2.40.33.20">
    <property type="entry name" value="PK beta-barrel domain-like"/>
    <property type="match status" value="1"/>
</dbReference>